<dbReference type="AlphaFoldDB" id="A0A9D4TTT8"/>
<dbReference type="Proteomes" id="UP001055712">
    <property type="component" value="Unassembled WGS sequence"/>
</dbReference>
<proteinExistence type="predicted"/>
<comment type="caution">
    <text evidence="1">The sequence shown here is derived from an EMBL/GenBank/DDBJ whole genome shotgun (WGS) entry which is preliminary data.</text>
</comment>
<protein>
    <submittedName>
        <fullName evidence="1">Uncharacterized protein</fullName>
    </submittedName>
</protein>
<reference evidence="1" key="1">
    <citation type="journal article" date="2019" name="Plant J.">
        <title>Chlorella vulgaris genome assembly and annotation reveals the molecular basis for metabolic acclimation to high light conditions.</title>
        <authorList>
            <person name="Cecchin M."/>
            <person name="Marcolungo L."/>
            <person name="Rossato M."/>
            <person name="Girolomoni L."/>
            <person name="Cosentino E."/>
            <person name="Cuine S."/>
            <person name="Li-Beisson Y."/>
            <person name="Delledonne M."/>
            <person name="Ballottari M."/>
        </authorList>
    </citation>
    <scope>NUCLEOTIDE SEQUENCE</scope>
    <source>
        <strain evidence="1">211/11P</strain>
    </source>
</reference>
<keyword evidence="2" id="KW-1185">Reference proteome</keyword>
<gene>
    <name evidence="1" type="ORF">D9Q98_002620</name>
</gene>
<evidence type="ECO:0000313" key="2">
    <source>
        <dbReference type="Proteomes" id="UP001055712"/>
    </source>
</evidence>
<sequence>MWFEIKTTEVYVDECPDSSLERAALYLQQRSLFKPSAGESAAALEARYEPITEVCTLQPAAVERRGIFVIIGSKCYVAAAVAVERLLDERWQQ</sequence>
<organism evidence="1 2">
    <name type="scientific">Chlorella vulgaris</name>
    <name type="common">Green alga</name>
    <dbReference type="NCBI Taxonomy" id="3077"/>
    <lineage>
        <taxon>Eukaryota</taxon>
        <taxon>Viridiplantae</taxon>
        <taxon>Chlorophyta</taxon>
        <taxon>core chlorophytes</taxon>
        <taxon>Trebouxiophyceae</taxon>
        <taxon>Chlorellales</taxon>
        <taxon>Chlorellaceae</taxon>
        <taxon>Chlorella clade</taxon>
        <taxon>Chlorella</taxon>
    </lineage>
</organism>
<dbReference type="EMBL" id="SIDB01000003">
    <property type="protein sequence ID" value="KAI3434547.1"/>
    <property type="molecule type" value="Genomic_DNA"/>
</dbReference>
<evidence type="ECO:0000313" key="1">
    <source>
        <dbReference type="EMBL" id="KAI3434547.1"/>
    </source>
</evidence>
<accession>A0A9D4TTT8</accession>
<reference evidence="1" key="2">
    <citation type="submission" date="2020-11" db="EMBL/GenBank/DDBJ databases">
        <authorList>
            <person name="Cecchin M."/>
            <person name="Marcolungo L."/>
            <person name="Rossato M."/>
            <person name="Girolomoni L."/>
            <person name="Cosentino E."/>
            <person name="Cuine S."/>
            <person name="Li-Beisson Y."/>
            <person name="Delledonne M."/>
            <person name="Ballottari M."/>
        </authorList>
    </citation>
    <scope>NUCLEOTIDE SEQUENCE</scope>
    <source>
        <strain evidence="1">211/11P</strain>
        <tissue evidence="1">Whole cell</tissue>
    </source>
</reference>
<name>A0A9D4TTT8_CHLVU</name>